<sequence length="585" mass="64975">MLSTIPPPRPISVNSLTRSPLSSPLSFTKVSRCTSAEVQIQDGPDFTVLPASSPIGAHLGIDTEMEDSHGSLPEDVSRPQSRPELRFENLPIEIHEAILDHIFGERASTVTANSPSKPSARSWSKALRHPRRKALSNLALISPIWRPLVQDRIYRHIKVEGTTNGLAECGQWFRDHPHLVSYVRHVEMWVPVWGNRASKHVSPHLPPPRRFNNEDAGLADVTAVLQATVAGWDDSDMNSSAGNCSYQYASHNVTLQEIFTHVKTFFPDACILTLEGGDCKKPPMIRHFRNDPSGLAGRERLDALPNIQTFVMRGAWNIMRDHRHWCNLAAALPSLREWHCAYAKLKVEGYDTIGKALVDLPVNLLHVNISLEGFCNKDVSPSHWFGDMPGQPHLCRLLGEVAPRLESLAFTGKLCTCLFNAARAAISNKQIESKLQSLDLVVKTCCREKPADPISPLLDDVSGITNLKFIASFEQLVLGAVRSLDTLSLVRYIRIRFIDLDSACPLLNPYFQLVNNQCTGLWSERILETLQTVRPTACFVELADGIYPQYGVNHSIVGAVYPRTRPLSIKASTYKIIADASKSGT</sequence>
<protein>
    <submittedName>
        <fullName evidence="2">Uncharacterized protein</fullName>
    </submittedName>
</protein>
<keyword evidence="3" id="KW-1185">Reference proteome</keyword>
<name>A0A232M4C1_9EURO</name>
<reference evidence="2 3" key="1">
    <citation type="journal article" date="2015" name="Environ. Microbiol.">
        <title>Metagenome sequence of Elaphomyces granulatus from sporocarp tissue reveals Ascomycota ectomycorrhizal fingerprints of genome expansion and a Proteobacteria-rich microbiome.</title>
        <authorList>
            <person name="Quandt C.A."/>
            <person name="Kohler A."/>
            <person name="Hesse C.N."/>
            <person name="Sharpton T.J."/>
            <person name="Martin F."/>
            <person name="Spatafora J.W."/>
        </authorList>
    </citation>
    <scope>NUCLEOTIDE SEQUENCE [LARGE SCALE GENOMIC DNA]</scope>
    <source>
        <strain evidence="2 3">OSC145934</strain>
    </source>
</reference>
<dbReference type="Proteomes" id="UP000243515">
    <property type="component" value="Unassembled WGS sequence"/>
</dbReference>
<dbReference type="EMBL" id="NPHW01002525">
    <property type="protein sequence ID" value="OXV11280.1"/>
    <property type="molecule type" value="Genomic_DNA"/>
</dbReference>
<dbReference type="AlphaFoldDB" id="A0A232M4C1"/>
<gene>
    <name evidence="2" type="ORF">Egran_00957</name>
</gene>
<evidence type="ECO:0000313" key="2">
    <source>
        <dbReference type="EMBL" id="OXV11280.1"/>
    </source>
</evidence>
<comment type="caution">
    <text evidence="2">The sequence shown here is derived from an EMBL/GenBank/DDBJ whole genome shotgun (WGS) entry which is preliminary data.</text>
</comment>
<organism evidence="2 3">
    <name type="scientific">Elaphomyces granulatus</name>
    <dbReference type="NCBI Taxonomy" id="519963"/>
    <lineage>
        <taxon>Eukaryota</taxon>
        <taxon>Fungi</taxon>
        <taxon>Dikarya</taxon>
        <taxon>Ascomycota</taxon>
        <taxon>Pezizomycotina</taxon>
        <taxon>Eurotiomycetes</taxon>
        <taxon>Eurotiomycetidae</taxon>
        <taxon>Eurotiales</taxon>
        <taxon>Elaphomycetaceae</taxon>
        <taxon>Elaphomyces</taxon>
    </lineage>
</organism>
<proteinExistence type="predicted"/>
<accession>A0A232M4C1</accession>
<feature type="region of interest" description="Disordered" evidence="1">
    <location>
        <begin position="1"/>
        <end position="22"/>
    </location>
</feature>
<evidence type="ECO:0000256" key="1">
    <source>
        <dbReference type="SAM" id="MobiDB-lite"/>
    </source>
</evidence>
<feature type="compositionally biased region" description="Pro residues" evidence="1">
    <location>
        <begin position="1"/>
        <end position="10"/>
    </location>
</feature>
<dbReference type="OrthoDB" id="5281682at2759"/>
<evidence type="ECO:0000313" key="3">
    <source>
        <dbReference type="Proteomes" id="UP000243515"/>
    </source>
</evidence>